<dbReference type="InterPro" id="IPR037294">
    <property type="entry name" value="ABC_BtuC-like"/>
</dbReference>
<name>A0ABU8DUT8_9ACTN</name>
<evidence type="ECO:0000256" key="3">
    <source>
        <dbReference type="ARBA" id="ARBA00022448"/>
    </source>
</evidence>
<evidence type="ECO:0000256" key="7">
    <source>
        <dbReference type="ARBA" id="ARBA00023136"/>
    </source>
</evidence>
<evidence type="ECO:0000313" key="9">
    <source>
        <dbReference type="EMBL" id="MEI4271804.1"/>
    </source>
</evidence>
<reference evidence="9 10" key="1">
    <citation type="submission" date="2024-03" db="EMBL/GenBank/DDBJ databases">
        <title>Draft genome sequence of Klenkia sp. LSe6-5.</title>
        <authorList>
            <person name="Duangmal K."/>
            <person name="Chantavorakit T."/>
        </authorList>
    </citation>
    <scope>NUCLEOTIDE SEQUENCE [LARGE SCALE GENOMIC DNA]</scope>
    <source>
        <strain evidence="9 10">LSe6-5</strain>
    </source>
</reference>
<feature type="transmembrane region" description="Helical" evidence="8">
    <location>
        <begin position="102"/>
        <end position="123"/>
    </location>
</feature>
<feature type="transmembrane region" description="Helical" evidence="8">
    <location>
        <begin position="244"/>
        <end position="264"/>
    </location>
</feature>
<sequence>MDLPPPVAGLAPARVTGSVAPAPSAPARDVAAADRSARRRYRRLLLTLLVASPVVLVLAAGAGAVPIPPADVLAVLRAHLLGGPVGEPVVDQIIWQVRVPRVLLAFVVGAALAVAGAVLQAVVRNPLAEPYVLGVSAGASLAAVAVLTLGGLTSGTALASLGVPGAAFLGALATLVAVVALGRRAGRLDPARLLLAGVALSYLLQAATSWLQLRSAPNQLAAVLFWLLGTVGGADWGDLALPTAVLVLATTWLVLQGRSLNALLAGDDVAASLGVAADRVRLQLLVVAAALTAVVISVAGGVGFVGLVAPHCVRLLVGPEHRRLLPATALLGGAFLVLADLVGRLVAAPLELPLNVVTAVAGVPFFLVLLRRSTRIPGGGA</sequence>
<feature type="transmembrane region" description="Helical" evidence="8">
    <location>
        <begin position="158"/>
        <end position="181"/>
    </location>
</feature>
<evidence type="ECO:0000256" key="1">
    <source>
        <dbReference type="ARBA" id="ARBA00004651"/>
    </source>
</evidence>
<feature type="transmembrane region" description="Helical" evidence="8">
    <location>
        <begin position="44"/>
        <end position="67"/>
    </location>
</feature>
<evidence type="ECO:0000256" key="2">
    <source>
        <dbReference type="ARBA" id="ARBA00007935"/>
    </source>
</evidence>
<evidence type="ECO:0000256" key="8">
    <source>
        <dbReference type="SAM" id="Phobius"/>
    </source>
</evidence>
<feature type="transmembrane region" description="Helical" evidence="8">
    <location>
        <begin position="193"/>
        <end position="213"/>
    </location>
</feature>
<feature type="transmembrane region" description="Helical" evidence="8">
    <location>
        <begin position="324"/>
        <end position="346"/>
    </location>
</feature>
<dbReference type="EMBL" id="JBAPLU010000007">
    <property type="protein sequence ID" value="MEI4271804.1"/>
    <property type="molecule type" value="Genomic_DNA"/>
</dbReference>
<keyword evidence="3" id="KW-0813">Transport</keyword>
<feature type="transmembrane region" description="Helical" evidence="8">
    <location>
        <begin position="352"/>
        <end position="370"/>
    </location>
</feature>
<dbReference type="CDD" id="cd06550">
    <property type="entry name" value="TM_ABC_iron-siderophores_like"/>
    <property type="match status" value="1"/>
</dbReference>
<keyword evidence="6 8" id="KW-1133">Transmembrane helix</keyword>
<evidence type="ECO:0000256" key="6">
    <source>
        <dbReference type="ARBA" id="ARBA00022989"/>
    </source>
</evidence>
<gene>
    <name evidence="9" type="ORF">TEK04_08715</name>
</gene>
<dbReference type="RefSeq" id="WP_336403941.1">
    <property type="nucleotide sequence ID" value="NZ_JBAPLU010000007.1"/>
</dbReference>
<dbReference type="PANTHER" id="PTHR30472:SF67">
    <property type="entry name" value="PERMEASE OF ABC TRANSPORTER-RELATED"/>
    <property type="match status" value="1"/>
</dbReference>
<keyword evidence="7 8" id="KW-0472">Membrane</keyword>
<dbReference type="SUPFAM" id="SSF81345">
    <property type="entry name" value="ABC transporter involved in vitamin B12 uptake, BtuC"/>
    <property type="match status" value="1"/>
</dbReference>
<organism evidence="9 10">
    <name type="scientific">Klenkia sesuvii</name>
    <dbReference type="NCBI Taxonomy" id="3103137"/>
    <lineage>
        <taxon>Bacteria</taxon>
        <taxon>Bacillati</taxon>
        <taxon>Actinomycetota</taxon>
        <taxon>Actinomycetes</taxon>
        <taxon>Geodermatophilales</taxon>
        <taxon>Geodermatophilaceae</taxon>
        <taxon>Klenkia</taxon>
    </lineage>
</organism>
<comment type="subcellular location">
    <subcellularLocation>
        <location evidence="1">Cell membrane</location>
        <topology evidence="1">Multi-pass membrane protein</topology>
    </subcellularLocation>
</comment>
<evidence type="ECO:0000256" key="4">
    <source>
        <dbReference type="ARBA" id="ARBA00022475"/>
    </source>
</evidence>
<dbReference type="InterPro" id="IPR000522">
    <property type="entry name" value="ABC_transptr_permease_BtuC"/>
</dbReference>
<dbReference type="Pfam" id="PF01032">
    <property type="entry name" value="FecCD"/>
    <property type="match status" value="1"/>
</dbReference>
<keyword evidence="4" id="KW-1003">Cell membrane</keyword>
<proteinExistence type="inferred from homology"/>
<feature type="transmembrane region" description="Helical" evidence="8">
    <location>
        <begin position="130"/>
        <end position="152"/>
    </location>
</feature>
<accession>A0ABU8DUT8</accession>
<feature type="transmembrane region" description="Helical" evidence="8">
    <location>
        <begin position="284"/>
        <end position="312"/>
    </location>
</feature>
<dbReference type="Proteomes" id="UP001361570">
    <property type="component" value="Unassembled WGS sequence"/>
</dbReference>
<comment type="similarity">
    <text evidence="2">Belongs to the binding-protein-dependent transport system permease family. FecCD subfamily.</text>
</comment>
<dbReference type="Gene3D" id="1.10.3470.10">
    <property type="entry name" value="ABC transporter involved in vitamin B12 uptake, BtuC"/>
    <property type="match status" value="1"/>
</dbReference>
<comment type="caution">
    <text evidence="9">The sequence shown here is derived from an EMBL/GenBank/DDBJ whole genome shotgun (WGS) entry which is preliminary data.</text>
</comment>
<protein>
    <submittedName>
        <fullName evidence="9">Iron ABC transporter permease</fullName>
    </submittedName>
</protein>
<dbReference type="PANTHER" id="PTHR30472">
    <property type="entry name" value="FERRIC ENTEROBACTIN TRANSPORT SYSTEM PERMEASE PROTEIN"/>
    <property type="match status" value="1"/>
</dbReference>
<keyword evidence="5 8" id="KW-0812">Transmembrane</keyword>
<keyword evidence="10" id="KW-1185">Reference proteome</keyword>
<evidence type="ECO:0000256" key="5">
    <source>
        <dbReference type="ARBA" id="ARBA00022692"/>
    </source>
</evidence>
<evidence type="ECO:0000313" key="10">
    <source>
        <dbReference type="Proteomes" id="UP001361570"/>
    </source>
</evidence>